<dbReference type="Proteomes" id="UP000085678">
    <property type="component" value="Unplaced"/>
</dbReference>
<gene>
    <name evidence="8" type="primary">LOC106153827</name>
</gene>
<evidence type="ECO:0000313" key="7">
    <source>
        <dbReference type="Proteomes" id="UP000085678"/>
    </source>
</evidence>
<comment type="subcellular location">
    <subcellularLocation>
        <location evidence="1">Cell junction</location>
        <location evidence="1">Adherens junction</location>
    </subcellularLocation>
</comment>
<dbReference type="PANTHER" id="PTHR13546">
    <property type="entry name" value="RE60986P"/>
    <property type="match status" value="1"/>
</dbReference>
<feature type="coiled-coil region" evidence="5">
    <location>
        <begin position="102"/>
        <end position="136"/>
    </location>
</feature>
<comment type="similarity">
    <text evidence="2">Belongs to the CCDC85 family.</text>
</comment>
<keyword evidence="7" id="KW-1185">Reference proteome</keyword>
<organism evidence="7 8">
    <name type="scientific">Lingula anatina</name>
    <name type="common">Brachiopod</name>
    <name type="synonym">Lingula unguis</name>
    <dbReference type="NCBI Taxonomy" id="7574"/>
    <lineage>
        <taxon>Eukaryota</taxon>
        <taxon>Metazoa</taxon>
        <taxon>Spiralia</taxon>
        <taxon>Lophotrochozoa</taxon>
        <taxon>Brachiopoda</taxon>
        <taxon>Linguliformea</taxon>
        <taxon>Lingulata</taxon>
        <taxon>Lingulida</taxon>
        <taxon>Linguloidea</taxon>
        <taxon>Lingulidae</taxon>
        <taxon>Lingula</taxon>
    </lineage>
</organism>
<accession>A0A2R2MJR4</accession>
<feature type="compositionally biased region" description="Basic and acidic residues" evidence="6">
    <location>
        <begin position="161"/>
        <end position="176"/>
    </location>
</feature>
<dbReference type="AlphaFoldDB" id="A0A2R2MJR4"/>
<evidence type="ECO:0000256" key="6">
    <source>
        <dbReference type="SAM" id="MobiDB-lite"/>
    </source>
</evidence>
<dbReference type="InterPro" id="IPR019359">
    <property type="entry name" value="CCDC85"/>
</dbReference>
<feature type="region of interest" description="Disordered" evidence="6">
    <location>
        <begin position="145"/>
        <end position="178"/>
    </location>
</feature>
<dbReference type="GO" id="GO:0005912">
    <property type="term" value="C:adherens junction"/>
    <property type="evidence" value="ECO:0007669"/>
    <property type="project" value="UniProtKB-SubCell"/>
</dbReference>
<dbReference type="Pfam" id="PF10226">
    <property type="entry name" value="CCDC85"/>
    <property type="match status" value="1"/>
</dbReference>
<keyword evidence="4 5" id="KW-0175">Coiled coil</keyword>
<dbReference type="RefSeq" id="XP_023930443.1">
    <property type="nucleotide sequence ID" value="XM_024074675.1"/>
</dbReference>
<evidence type="ECO:0000256" key="4">
    <source>
        <dbReference type="ARBA" id="ARBA00023054"/>
    </source>
</evidence>
<feature type="region of interest" description="Disordered" evidence="6">
    <location>
        <begin position="266"/>
        <end position="288"/>
    </location>
</feature>
<evidence type="ECO:0000256" key="1">
    <source>
        <dbReference type="ARBA" id="ARBA00004536"/>
    </source>
</evidence>
<reference evidence="8" key="1">
    <citation type="journal article" date="2015" name="Nat. Commun.">
        <title>The Lingula genome provides insights into brachiopod evolution and the origin of phosphate biomineralization.</title>
        <authorList>
            <person name="Luo Y.J."/>
            <person name="Takeuchi T."/>
            <person name="Koyanagi R."/>
            <person name="Yamada L."/>
            <person name="Kanda M."/>
            <person name="Khalturina M."/>
            <person name="Fujie M."/>
            <person name="Yamasaki S.I."/>
            <person name="Endo K."/>
            <person name="Satoh N."/>
        </authorList>
    </citation>
    <scope>NUCLEOTIDE SEQUENCE</scope>
</reference>
<dbReference type="OrthoDB" id="10056395at2759"/>
<proteinExistence type="inferred from homology"/>
<dbReference type="PANTHER" id="PTHR13546:SF15">
    <property type="entry name" value="CCDC85"/>
    <property type="match status" value="1"/>
</dbReference>
<feature type="compositionally biased region" description="Basic and acidic residues" evidence="6">
    <location>
        <begin position="207"/>
        <end position="223"/>
    </location>
</feature>
<dbReference type="GeneID" id="106153827"/>
<evidence type="ECO:0000256" key="5">
    <source>
        <dbReference type="SAM" id="Coils"/>
    </source>
</evidence>
<sequence>MSAAARIPEEEISRMNRDDLVGLVRKLETEKLNMMVDHGNMMKEINRRLQVHLLEIRGLKEVNQRLQDDNQELRDLCCFLDDDRQKGRKLAREWQRFGRYTASVMRSEVAAYQQKLKELEDKQNELVKDNVELKELCIYLDQERMAQNDRDQGDGSSNTTNEDKNEDDRVESNDIHIRHRSEHALQYIRQLEDKVKHLEEEKRELAQRVDRHGAEGQRVEKRSPPASYEPGRMVTGGEATSVPPHHGPSKPEAVVHAMKVVWRKLGDVTPGTDASSPRPNRRNLETNT</sequence>
<evidence type="ECO:0000313" key="8">
    <source>
        <dbReference type="RefSeq" id="XP_023930443.1"/>
    </source>
</evidence>
<feature type="region of interest" description="Disordered" evidence="6">
    <location>
        <begin position="207"/>
        <end position="251"/>
    </location>
</feature>
<protein>
    <submittedName>
        <fullName evidence="8">Coiled-coil domain-containing protein 85C-like isoform X2</fullName>
    </submittedName>
</protein>
<evidence type="ECO:0000256" key="3">
    <source>
        <dbReference type="ARBA" id="ARBA00022949"/>
    </source>
</evidence>
<evidence type="ECO:0000256" key="2">
    <source>
        <dbReference type="ARBA" id="ARBA00009052"/>
    </source>
</evidence>
<name>A0A2R2MJR4_LINAN</name>
<reference evidence="8" key="2">
    <citation type="submission" date="2025-08" db="UniProtKB">
        <authorList>
            <consortium name="RefSeq"/>
        </authorList>
    </citation>
    <scope>IDENTIFICATION</scope>
</reference>
<keyword evidence="3" id="KW-0965">Cell junction</keyword>